<proteinExistence type="predicted"/>
<protein>
    <recommendedName>
        <fullName evidence="3">Transposase</fullName>
    </recommendedName>
</protein>
<evidence type="ECO:0008006" key="3">
    <source>
        <dbReference type="Google" id="ProtNLM"/>
    </source>
</evidence>
<reference evidence="1 2" key="1">
    <citation type="submission" date="2009-12" db="EMBL/GenBank/DDBJ databases">
        <authorList>
            <person name="Shrivastava S."/>
            <person name="Madupu R."/>
            <person name="Durkin A.S."/>
            <person name="Torralba M."/>
            <person name="Methe B."/>
            <person name="Sutton G.G."/>
            <person name="Strausberg R.L."/>
            <person name="Nelson K.E."/>
        </authorList>
    </citation>
    <scope>NUCLEOTIDE SEQUENCE [LARGE SCALE GENOMIC DNA]</scope>
    <source>
        <strain evidence="1 2">W5455</strain>
    </source>
</reference>
<dbReference type="Proteomes" id="UP000006462">
    <property type="component" value="Unassembled WGS sequence"/>
</dbReference>
<gene>
    <name evidence="1" type="ORF">HMPREF7215_2770</name>
</gene>
<keyword evidence="2" id="KW-1185">Reference proteome</keyword>
<name>A0ABP2HVM9_9BACT</name>
<evidence type="ECO:0000313" key="1">
    <source>
        <dbReference type="EMBL" id="EFB91334.1"/>
    </source>
</evidence>
<dbReference type="RefSeq" id="WP_009164233.1">
    <property type="nucleotide sequence ID" value="NZ_ADFP01000046.1"/>
</dbReference>
<dbReference type="EMBL" id="ADFP01000046">
    <property type="protein sequence ID" value="EFB91334.1"/>
    <property type="molecule type" value="Genomic_DNA"/>
</dbReference>
<comment type="caution">
    <text evidence="1">The sequence shown here is derived from an EMBL/GenBank/DDBJ whole genome shotgun (WGS) entry which is preliminary data.</text>
</comment>
<accession>A0ABP2HVM9</accession>
<organism evidence="1 2">
    <name type="scientific">Pyramidobacter piscolens W5455</name>
    <dbReference type="NCBI Taxonomy" id="352165"/>
    <lineage>
        <taxon>Bacteria</taxon>
        <taxon>Thermotogati</taxon>
        <taxon>Synergistota</taxon>
        <taxon>Synergistia</taxon>
        <taxon>Synergistales</taxon>
        <taxon>Dethiosulfovibrionaceae</taxon>
        <taxon>Pyramidobacter</taxon>
    </lineage>
</organism>
<evidence type="ECO:0000313" key="2">
    <source>
        <dbReference type="Proteomes" id="UP000006462"/>
    </source>
</evidence>
<sequence>MTFRDPRSGVSYRVAWSRREQCPVLLCLMFPGDVWRVIYRFYVWTLEEVEGIFPITAKLERWQAV</sequence>